<dbReference type="AlphaFoldDB" id="A0A136Q5L4"/>
<dbReference type="GO" id="GO:0043565">
    <property type="term" value="F:sequence-specific DNA binding"/>
    <property type="evidence" value="ECO:0007669"/>
    <property type="project" value="InterPro"/>
</dbReference>
<dbReference type="PROSITE" id="PS01124">
    <property type="entry name" value="HTH_ARAC_FAMILY_2"/>
    <property type="match status" value="1"/>
</dbReference>
<comment type="caution">
    <text evidence="5">The sequence shown here is derived from an EMBL/GenBank/DDBJ whole genome shotgun (WGS) entry which is preliminary data.</text>
</comment>
<feature type="domain" description="HTH araC/xylS-type" evidence="4">
    <location>
        <begin position="179"/>
        <end position="277"/>
    </location>
</feature>
<dbReference type="InterPro" id="IPR018771">
    <property type="entry name" value="PocR_dom"/>
</dbReference>
<evidence type="ECO:0000313" key="6">
    <source>
        <dbReference type="Proteomes" id="UP000070366"/>
    </source>
</evidence>
<dbReference type="RefSeq" id="WP_066517660.1">
    <property type="nucleotide sequence ID" value="NZ_CABMOF010000001.1"/>
</dbReference>
<dbReference type="KEGG" id="cmiu:B1H56_06365"/>
<dbReference type="OrthoDB" id="1650670at2"/>
<dbReference type="Pfam" id="PF12833">
    <property type="entry name" value="HTH_18"/>
    <property type="match status" value="1"/>
</dbReference>
<reference evidence="5 6" key="1">
    <citation type="submission" date="2016-02" db="EMBL/GenBank/DDBJ databases">
        <authorList>
            <person name="Wen L."/>
            <person name="He K."/>
            <person name="Yang H."/>
        </authorList>
    </citation>
    <scope>NUCLEOTIDE SEQUENCE [LARGE SCALE GENOMIC DNA]</scope>
    <source>
        <strain evidence="5 6">DSM 22607</strain>
    </source>
</reference>
<dbReference type="Proteomes" id="UP000070366">
    <property type="component" value="Unassembled WGS sequence"/>
</dbReference>
<dbReference type="Gene3D" id="1.10.10.60">
    <property type="entry name" value="Homeodomain-like"/>
    <property type="match status" value="1"/>
</dbReference>
<dbReference type="SMART" id="SM00342">
    <property type="entry name" value="HTH_ARAC"/>
    <property type="match status" value="1"/>
</dbReference>
<evidence type="ECO:0000256" key="2">
    <source>
        <dbReference type="ARBA" id="ARBA00023125"/>
    </source>
</evidence>
<keyword evidence="2" id="KW-0238">DNA-binding</keyword>
<accession>A0A136Q5L4</accession>
<evidence type="ECO:0000313" key="5">
    <source>
        <dbReference type="EMBL" id="KXK65940.1"/>
    </source>
</evidence>
<dbReference type="GO" id="GO:0003700">
    <property type="term" value="F:DNA-binding transcription factor activity"/>
    <property type="evidence" value="ECO:0007669"/>
    <property type="project" value="InterPro"/>
</dbReference>
<keyword evidence="6" id="KW-1185">Reference proteome</keyword>
<evidence type="ECO:0000259" key="4">
    <source>
        <dbReference type="PROSITE" id="PS01124"/>
    </source>
</evidence>
<dbReference type="InterPro" id="IPR009057">
    <property type="entry name" value="Homeodomain-like_sf"/>
</dbReference>
<name>A0A136Q5L4_9FIRM</name>
<keyword evidence="1" id="KW-0805">Transcription regulation</keyword>
<dbReference type="InterPro" id="IPR018060">
    <property type="entry name" value="HTH_AraC"/>
</dbReference>
<evidence type="ECO:0000256" key="3">
    <source>
        <dbReference type="ARBA" id="ARBA00023163"/>
    </source>
</evidence>
<evidence type="ECO:0000256" key="1">
    <source>
        <dbReference type="ARBA" id="ARBA00023015"/>
    </source>
</evidence>
<dbReference type="InterPro" id="IPR018062">
    <property type="entry name" value="HTH_AraC-typ_CS"/>
</dbReference>
<dbReference type="InterPro" id="IPR020449">
    <property type="entry name" value="Tscrpt_reg_AraC-type_HTH"/>
</dbReference>
<dbReference type="Pfam" id="PF10114">
    <property type="entry name" value="PocR"/>
    <property type="match status" value="1"/>
</dbReference>
<dbReference type="PROSITE" id="PS00041">
    <property type="entry name" value="HTH_ARAC_FAMILY_1"/>
    <property type="match status" value="1"/>
</dbReference>
<dbReference type="PRINTS" id="PR00032">
    <property type="entry name" value="HTHARAC"/>
</dbReference>
<protein>
    <submittedName>
        <fullName evidence="5">Transcriptional regulator, AraC family</fullName>
    </submittedName>
</protein>
<dbReference type="PANTHER" id="PTHR43280:SF2">
    <property type="entry name" value="HTH-TYPE TRANSCRIPTIONAL REGULATOR EXSA"/>
    <property type="match status" value="1"/>
</dbReference>
<proteinExistence type="predicted"/>
<dbReference type="EMBL" id="LSZW01000054">
    <property type="protein sequence ID" value="KXK65940.1"/>
    <property type="molecule type" value="Genomic_DNA"/>
</dbReference>
<dbReference type="STRING" id="626937.HMPREF3293_01232"/>
<dbReference type="SUPFAM" id="SSF46689">
    <property type="entry name" value="Homeodomain-like"/>
    <property type="match status" value="1"/>
</dbReference>
<dbReference type="PANTHER" id="PTHR43280">
    <property type="entry name" value="ARAC-FAMILY TRANSCRIPTIONAL REGULATOR"/>
    <property type="match status" value="1"/>
</dbReference>
<gene>
    <name evidence="5" type="ORF">HMPREF3293_01232</name>
</gene>
<organism evidence="5 6">
    <name type="scientific">Christensenella minuta</name>
    <dbReference type="NCBI Taxonomy" id="626937"/>
    <lineage>
        <taxon>Bacteria</taxon>
        <taxon>Bacillati</taxon>
        <taxon>Bacillota</taxon>
        <taxon>Clostridia</taxon>
        <taxon>Christensenellales</taxon>
        <taxon>Christensenellaceae</taxon>
        <taxon>Christensenella</taxon>
    </lineage>
</organism>
<sequence>MSLTLDTENLRGFLQHFNTITGLRIALFDLDFNELLSCPEQPNPICDRIKASSVGRERCRKCDLAAQLYIKENPESNHIYFCHSGLVDGIAPITDETQIIGYMMIGQCLSCDMSIGDAWQNTVRLCSDFTDLGDLREQFFATPQLTNEQIRACAYLTNACASYVRLKNYVRLRQNDIFTTASKYIERNLPGDLSSDHLCTALLVPRNALFKAVRDETGLTLGQYILQRRLKYAKYLLKNTKNTIAQTAEKCGISDFNYFSRLFKKQYGISPREYRKSPGMD</sequence>
<keyword evidence="3" id="KW-0804">Transcription</keyword>